<dbReference type="Pfam" id="PF01850">
    <property type="entry name" value="PIN"/>
    <property type="match status" value="1"/>
</dbReference>
<dbReference type="CDD" id="cd18683">
    <property type="entry name" value="PIN_VapC-like"/>
    <property type="match status" value="1"/>
</dbReference>
<evidence type="ECO:0000259" key="1">
    <source>
        <dbReference type="Pfam" id="PF01850"/>
    </source>
</evidence>
<reference evidence="3" key="1">
    <citation type="submission" date="2016-11" db="EMBL/GenBank/DDBJ databases">
        <title>Mesorhizobium oceanicum sp. nov., isolated from deep seawater in South China Sea.</title>
        <authorList>
            <person name="Fu G.-Y."/>
        </authorList>
    </citation>
    <scope>NUCLEOTIDE SEQUENCE [LARGE SCALE GENOMIC DNA]</scope>
    <source>
        <strain evidence="3">B7</strain>
    </source>
</reference>
<dbReference type="PANTHER" id="PTHR39664:SF2">
    <property type="entry name" value="NUCLEIC ACID-BINDING PROTEIN, CONTAINING PIN DOMAIN-RELATED"/>
    <property type="match status" value="1"/>
</dbReference>
<dbReference type="Proteomes" id="UP000182840">
    <property type="component" value="Chromosome"/>
</dbReference>
<dbReference type="Gene3D" id="3.40.50.1010">
    <property type="entry name" value="5'-nuclease"/>
    <property type="match status" value="1"/>
</dbReference>
<evidence type="ECO:0000313" key="2">
    <source>
        <dbReference type="EMBL" id="APH73263.1"/>
    </source>
</evidence>
<organism evidence="2 3">
    <name type="scientific">Aquibium oceanicum</name>
    <dbReference type="NCBI Taxonomy" id="1670800"/>
    <lineage>
        <taxon>Bacteria</taxon>
        <taxon>Pseudomonadati</taxon>
        <taxon>Pseudomonadota</taxon>
        <taxon>Alphaproteobacteria</taxon>
        <taxon>Hyphomicrobiales</taxon>
        <taxon>Phyllobacteriaceae</taxon>
        <taxon>Aquibium</taxon>
    </lineage>
</organism>
<keyword evidence="3" id="KW-1185">Reference proteome</keyword>
<accession>A0A1L3SUZ9</accession>
<name>A0A1L3SUZ9_9HYPH</name>
<dbReference type="OrthoDB" id="6637310at2"/>
<sequence length="135" mass="14409">MKIIADTNILVRVVVADDVSQAQIALRILAIADAVIIPLHCLCEFAWVLDRTYRLPRESVALSIRAIVQRANVTTDFRAVDAGLNVLEAGGDFADGVIAAVGISMGGETFVSFDGRAVDRVIAIGIQARNALDFA</sequence>
<feature type="domain" description="PIN" evidence="1">
    <location>
        <begin position="3"/>
        <end position="116"/>
    </location>
</feature>
<dbReference type="EMBL" id="CP018171">
    <property type="protein sequence ID" value="APH73263.1"/>
    <property type="molecule type" value="Genomic_DNA"/>
</dbReference>
<dbReference type="RefSeq" id="WP_072606734.1">
    <property type="nucleotide sequence ID" value="NZ_CP018171.1"/>
</dbReference>
<protein>
    <submittedName>
        <fullName evidence="2">VapC toxin family PIN domain ribonuclease</fullName>
    </submittedName>
</protein>
<dbReference type="InterPro" id="IPR029060">
    <property type="entry name" value="PIN-like_dom_sf"/>
</dbReference>
<dbReference type="InterPro" id="IPR002716">
    <property type="entry name" value="PIN_dom"/>
</dbReference>
<proteinExistence type="predicted"/>
<dbReference type="PANTHER" id="PTHR39664">
    <property type="match status" value="1"/>
</dbReference>
<dbReference type="STRING" id="1670800.BSQ44_19210"/>
<dbReference type="SUPFAM" id="SSF88723">
    <property type="entry name" value="PIN domain-like"/>
    <property type="match status" value="1"/>
</dbReference>
<dbReference type="KEGG" id="meso:BSQ44_19210"/>
<gene>
    <name evidence="2" type="ORF">BSQ44_19210</name>
</gene>
<evidence type="ECO:0000313" key="3">
    <source>
        <dbReference type="Proteomes" id="UP000182840"/>
    </source>
</evidence>
<dbReference type="AlphaFoldDB" id="A0A1L3SUZ9"/>